<evidence type="ECO:0000313" key="3">
    <source>
        <dbReference type="Proteomes" id="UP001203338"/>
    </source>
</evidence>
<feature type="domain" description="PhnA protein N-terminal proteobacterial" evidence="1">
    <location>
        <begin position="21"/>
        <end position="69"/>
    </location>
</feature>
<dbReference type="SMART" id="SM00782">
    <property type="entry name" value="PhnA_Zn_Ribbon"/>
    <property type="match status" value="1"/>
</dbReference>
<proteinExistence type="predicted"/>
<gene>
    <name evidence="2" type="ORF">M3P05_04290</name>
</gene>
<dbReference type="RefSeq" id="WP_249698079.1">
    <property type="nucleotide sequence ID" value="NZ_JAMFLX010000004.1"/>
</dbReference>
<reference evidence="2 3" key="1">
    <citation type="submission" date="2022-05" db="EMBL/GenBank/DDBJ databases">
        <authorList>
            <person name="Park J.-S."/>
        </authorList>
    </citation>
    <scope>NUCLEOTIDE SEQUENCE [LARGE SCALE GENOMIC DNA]</scope>
    <source>
        <strain evidence="2 3">2012CJ34-2</strain>
    </source>
</reference>
<dbReference type="EMBL" id="JAMFLX010000004">
    <property type="protein sequence ID" value="MCL6269162.1"/>
    <property type="molecule type" value="Genomic_DNA"/>
</dbReference>
<dbReference type="InterPro" id="IPR013991">
    <property type="entry name" value="PhnaA_N_proteobac"/>
</dbReference>
<evidence type="ECO:0000313" key="2">
    <source>
        <dbReference type="EMBL" id="MCL6269162.1"/>
    </source>
</evidence>
<dbReference type="Proteomes" id="UP001203338">
    <property type="component" value="Unassembled WGS sequence"/>
</dbReference>
<evidence type="ECO:0000259" key="1">
    <source>
        <dbReference type="SMART" id="SM00782"/>
    </source>
</evidence>
<sequence>MAKGLIKHQERQQALSLLGKDLTRRASSKCELCEAAGVRLVTFEVPPEPKEPNIDHCLLICEECKTHLADRKHRQPDHWRCLTKTIWSELPVAKVIALRTLRELAASHSWASDALENAWLEPEVEEWAALN</sequence>
<comment type="caution">
    <text evidence="2">The sequence shown here is derived from an EMBL/GenBank/DDBJ whole genome shotgun (WGS) entry which is preliminary data.</text>
</comment>
<accession>A0ABT0PCP6</accession>
<keyword evidence="3" id="KW-1185">Reference proteome</keyword>
<protein>
    <submittedName>
        <fullName evidence="2">PhnA protein</fullName>
    </submittedName>
</protein>
<name>A0ABT0PCP6_9GAMM</name>
<organism evidence="2 3">
    <name type="scientific">Parendozoicomonas callyspongiae</name>
    <dbReference type="NCBI Taxonomy" id="2942213"/>
    <lineage>
        <taxon>Bacteria</taxon>
        <taxon>Pseudomonadati</taxon>
        <taxon>Pseudomonadota</taxon>
        <taxon>Gammaproteobacteria</taxon>
        <taxon>Oceanospirillales</taxon>
        <taxon>Endozoicomonadaceae</taxon>
        <taxon>Parendozoicomonas</taxon>
    </lineage>
</organism>